<proteinExistence type="predicted"/>
<protein>
    <submittedName>
        <fullName evidence="2">Uncharacterized protein</fullName>
    </submittedName>
</protein>
<dbReference type="AlphaFoldDB" id="A0A5B9DD30"/>
<keyword evidence="1" id="KW-0812">Transmembrane</keyword>
<sequence>MRPKKDKFASLSKKGPVKGSEVKKKLQLSFLYGFYGGDKKIFIYFFFRFLYLRFLMVVHENWQNRSFADEFKTFLMKS</sequence>
<gene>
    <name evidence="2" type="ORF">DSAG12_02970</name>
</gene>
<reference evidence="2" key="1">
    <citation type="journal article" date="2020" name="Nature">
        <title>Isolation of an archaeon at the prokaryote-eukaryote interface.</title>
        <authorList>
            <person name="Imachi H."/>
            <person name="Nobu M.K."/>
            <person name="Nakahara N."/>
            <person name="Morono Y."/>
            <person name="Ogawara M."/>
            <person name="Takaki Y."/>
            <person name="Takano Y."/>
            <person name="Uematsu K."/>
            <person name="Ikuta T."/>
            <person name="Ito M."/>
            <person name="Matsui Y."/>
            <person name="Miyazaki M."/>
            <person name="Murata K."/>
            <person name="Saito Y."/>
            <person name="Sakai S."/>
            <person name="Song C."/>
            <person name="Tasumi E."/>
            <person name="Yamanaka Y."/>
            <person name="Yamaguchi T."/>
            <person name="Kamagata Y."/>
            <person name="Tamaki H."/>
            <person name="Takai K."/>
        </authorList>
    </citation>
    <scope>NUCLEOTIDE SEQUENCE [LARGE SCALE GENOMIC DNA]</scope>
    <source>
        <strain evidence="2">MK-D1</strain>
    </source>
</reference>
<keyword evidence="1" id="KW-0472">Membrane</keyword>
<evidence type="ECO:0000256" key="1">
    <source>
        <dbReference type="SAM" id="Phobius"/>
    </source>
</evidence>
<name>A0A5B9DD30_9ARCH</name>
<dbReference type="EMBL" id="CP042905">
    <property type="protein sequence ID" value="QEE17138.1"/>
    <property type="molecule type" value="Genomic_DNA"/>
</dbReference>
<feature type="transmembrane region" description="Helical" evidence="1">
    <location>
        <begin position="41"/>
        <end position="58"/>
    </location>
</feature>
<keyword evidence="1" id="KW-1133">Transmembrane helix</keyword>
<accession>A0A5B9DD30</accession>
<organism evidence="2">
    <name type="scientific">Promethearchaeum syntrophicum</name>
    <dbReference type="NCBI Taxonomy" id="2594042"/>
    <lineage>
        <taxon>Archaea</taxon>
        <taxon>Promethearchaeati</taxon>
        <taxon>Promethearchaeota</taxon>
        <taxon>Promethearchaeia</taxon>
        <taxon>Promethearchaeales</taxon>
        <taxon>Promethearchaeaceae</taxon>
        <taxon>Promethearchaeum</taxon>
    </lineage>
</organism>
<evidence type="ECO:0000313" key="2">
    <source>
        <dbReference type="EMBL" id="QEE17138.1"/>
    </source>
</evidence>